<proteinExistence type="predicted"/>
<evidence type="ECO:0000256" key="1">
    <source>
        <dbReference type="SAM" id="Phobius"/>
    </source>
</evidence>
<dbReference type="EMBL" id="HBUF01127550">
    <property type="protein sequence ID" value="CAG6643535.1"/>
    <property type="molecule type" value="Transcribed_RNA"/>
</dbReference>
<protein>
    <submittedName>
        <fullName evidence="2">Uncharacterized protein</fullName>
    </submittedName>
</protein>
<evidence type="ECO:0000313" key="2">
    <source>
        <dbReference type="EMBL" id="CAG6643535.1"/>
    </source>
</evidence>
<sequence>MLKQYRLLSSVVVVICCLHMYCKLYLLTVFCQFRLELADHCIVRYLLLVLHILCIVSYPFLVVHIMYCKLSIASSMYHKLSMYTDCTAFPIIPGHKSKIILPKDTNKNVARFTQEIMKIGSNGSNNVVSNLKCAPMHPTLMIEIRFRSLHVNTAQQGSARAR</sequence>
<organism evidence="2">
    <name type="scientific">Cacopsylla melanoneura</name>
    <dbReference type="NCBI Taxonomy" id="428564"/>
    <lineage>
        <taxon>Eukaryota</taxon>
        <taxon>Metazoa</taxon>
        <taxon>Ecdysozoa</taxon>
        <taxon>Arthropoda</taxon>
        <taxon>Hexapoda</taxon>
        <taxon>Insecta</taxon>
        <taxon>Pterygota</taxon>
        <taxon>Neoptera</taxon>
        <taxon>Paraneoptera</taxon>
        <taxon>Hemiptera</taxon>
        <taxon>Sternorrhyncha</taxon>
        <taxon>Psylloidea</taxon>
        <taxon>Psyllidae</taxon>
        <taxon>Psyllinae</taxon>
        <taxon>Cacopsylla</taxon>
    </lineage>
</organism>
<reference evidence="2" key="1">
    <citation type="submission" date="2021-05" db="EMBL/GenBank/DDBJ databases">
        <authorList>
            <person name="Alioto T."/>
            <person name="Alioto T."/>
            <person name="Gomez Garrido J."/>
        </authorList>
    </citation>
    <scope>NUCLEOTIDE SEQUENCE</scope>
</reference>
<keyword evidence="1" id="KW-1133">Transmembrane helix</keyword>
<keyword evidence="1" id="KW-0472">Membrane</keyword>
<accession>A0A8D8W3G0</accession>
<name>A0A8D8W3G0_9HEMI</name>
<dbReference type="AlphaFoldDB" id="A0A8D8W3G0"/>
<keyword evidence="1" id="KW-0812">Transmembrane</keyword>
<feature type="transmembrane region" description="Helical" evidence="1">
    <location>
        <begin position="42"/>
        <end position="67"/>
    </location>
</feature>
<feature type="transmembrane region" description="Helical" evidence="1">
    <location>
        <begin position="7"/>
        <end position="30"/>
    </location>
</feature>